<dbReference type="OrthoDB" id="5327538at2759"/>
<accession>A0A9N8K7P0</accession>
<comment type="caution">
    <text evidence="1">The sequence shown here is derived from an EMBL/GenBank/DDBJ whole genome shotgun (WGS) entry which is preliminary data.</text>
</comment>
<dbReference type="AlphaFoldDB" id="A0A9N8K7P0"/>
<dbReference type="EMBL" id="CAINUL010000001">
    <property type="protein sequence ID" value="CAD0106567.1"/>
    <property type="molecule type" value="Genomic_DNA"/>
</dbReference>
<name>A0A9N8K7P0_9PEZI</name>
<gene>
    <name evidence="1" type="ORF">AWRI4620_LOCUS822</name>
</gene>
<sequence length="294" mass="32591">MEIALTSLVHAIEKVKFKHLDTVTLSNIRPTDITALSSLAMGAHPGSAKSRSNIRVLDITMSSGPNPIVENDQMKLLRKYIRSHKGLHRFSFRWIGTRGPSPLPELAVEQNTHPAFRNTALASSTPLFPHLKHLTLSNVVISALHIQRLMQTHKTTLTEVELENVVLVDGTWHDALSTTNGVELGTNPVLPTEQGDVPIMLAPGIFAPHPQPKKSKAEHRGQASEATNRARKLLLADEYQQVESSSLQARKFIARDRKRKKVKEVTTSPVQQLKRKCGDLFGWKMKNGPTLVVG</sequence>
<proteinExistence type="predicted"/>
<evidence type="ECO:0000313" key="1">
    <source>
        <dbReference type="EMBL" id="CAD0106567.1"/>
    </source>
</evidence>
<keyword evidence="2" id="KW-1185">Reference proteome</keyword>
<reference evidence="1" key="1">
    <citation type="submission" date="2020-06" db="EMBL/GenBank/DDBJ databases">
        <authorList>
            <person name="Onetto C."/>
        </authorList>
    </citation>
    <scope>NUCLEOTIDE SEQUENCE</scope>
</reference>
<dbReference type="SUPFAM" id="SSF52047">
    <property type="entry name" value="RNI-like"/>
    <property type="match status" value="1"/>
</dbReference>
<evidence type="ECO:0000313" key="2">
    <source>
        <dbReference type="Proteomes" id="UP000745764"/>
    </source>
</evidence>
<dbReference type="Proteomes" id="UP000745764">
    <property type="component" value="Unassembled WGS sequence"/>
</dbReference>
<organism evidence="1 2">
    <name type="scientific">Aureobasidium uvarum</name>
    <dbReference type="NCBI Taxonomy" id="2773716"/>
    <lineage>
        <taxon>Eukaryota</taxon>
        <taxon>Fungi</taxon>
        <taxon>Dikarya</taxon>
        <taxon>Ascomycota</taxon>
        <taxon>Pezizomycotina</taxon>
        <taxon>Dothideomycetes</taxon>
        <taxon>Dothideomycetidae</taxon>
        <taxon>Dothideales</taxon>
        <taxon>Saccotheciaceae</taxon>
        <taxon>Aureobasidium</taxon>
    </lineage>
</organism>
<protein>
    <submittedName>
        <fullName evidence="1">Uncharacterized protein</fullName>
    </submittedName>
</protein>